<dbReference type="Proteomes" id="UP000061348">
    <property type="component" value="Unassembled WGS sequence"/>
</dbReference>
<evidence type="ECO:0000313" key="3">
    <source>
        <dbReference type="Proteomes" id="UP000061348"/>
    </source>
</evidence>
<name>A0A109LBZ8_PSEFL</name>
<accession>A0A109LBZ8</accession>
<sequence length="347" mass="38061">MPTEGSAHWRRHLVLLQAIQRGFKVRVINARARKAEVTAIVGRTWVLGELLGQGFELLTLGQARLDVFDLGLGLRLGDLVVDFNQDMRGTTLFSEVGGFLLVGSLQFIVLDADLVEEGRLLQLQIVDDHLVRGHELFGVLVVVGLDLVVGEFHRRRVSLDVDGSEVAGLFFQTGKCQHLGVGHKTAAGDACANLADQHFLGQHLTELHAAIAQLTDHLVKAFGVELAVHLEFRRLQDHLVQRRFREAELGIGSTLQQQLAVDQALEGSIAQQFFVQQGSIEILAQLLHQLATLHVDGLAQFGLGDFFTIDLGHVLLVITRSLEDGFDTGERHQSDDDPDNGLGNPAL</sequence>
<dbReference type="EMBL" id="LCYA01000152">
    <property type="protein sequence ID" value="KWV84833.1"/>
    <property type="molecule type" value="Genomic_DNA"/>
</dbReference>
<proteinExistence type="predicted"/>
<gene>
    <name evidence="2" type="ORF">PFLmoz3_05550</name>
</gene>
<evidence type="ECO:0000256" key="1">
    <source>
        <dbReference type="SAM" id="MobiDB-lite"/>
    </source>
</evidence>
<feature type="region of interest" description="Disordered" evidence="1">
    <location>
        <begin position="328"/>
        <end position="347"/>
    </location>
</feature>
<protein>
    <recommendedName>
        <fullName evidence="4">NAD-specific glutamate dehydrogenase</fullName>
    </recommendedName>
</protein>
<organism evidence="2 3">
    <name type="scientific">Pseudomonas fluorescens</name>
    <dbReference type="NCBI Taxonomy" id="294"/>
    <lineage>
        <taxon>Bacteria</taxon>
        <taxon>Pseudomonadati</taxon>
        <taxon>Pseudomonadota</taxon>
        <taxon>Gammaproteobacteria</taxon>
        <taxon>Pseudomonadales</taxon>
        <taxon>Pseudomonadaceae</taxon>
        <taxon>Pseudomonas</taxon>
    </lineage>
</organism>
<dbReference type="AlphaFoldDB" id="A0A109LBZ8"/>
<evidence type="ECO:0000313" key="2">
    <source>
        <dbReference type="EMBL" id="KWV84833.1"/>
    </source>
</evidence>
<reference evidence="2 3" key="1">
    <citation type="submission" date="2015-05" db="EMBL/GenBank/DDBJ databases">
        <title>A genomic and transcriptomic approach to investigate the blue pigment phenotype in Pseudomonas fluorescens.</title>
        <authorList>
            <person name="Andreani N.A."/>
            <person name="Cardazzo B."/>
        </authorList>
    </citation>
    <scope>NUCLEOTIDE SEQUENCE [LARGE SCALE GENOMIC DNA]</scope>
    <source>
        <strain evidence="2 3">Ps_22</strain>
    </source>
</reference>
<comment type="caution">
    <text evidence="2">The sequence shown here is derived from an EMBL/GenBank/DDBJ whole genome shotgun (WGS) entry which is preliminary data.</text>
</comment>
<evidence type="ECO:0008006" key="4">
    <source>
        <dbReference type="Google" id="ProtNLM"/>
    </source>
</evidence>
<dbReference type="PATRIC" id="fig|294.194.peg.6147"/>